<dbReference type="Pfam" id="PF14331">
    <property type="entry name" value="IcmF-related_N"/>
    <property type="match status" value="1"/>
</dbReference>
<dbReference type="InterPro" id="IPR009612">
    <property type="entry name" value="IcmF-rel"/>
</dbReference>
<dbReference type="RefSeq" id="WP_067032376.1">
    <property type="nucleotide sequence ID" value="NZ_FLRA01000003.1"/>
</dbReference>
<feature type="transmembrane region" description="Helical" evidence="1">
    <location>
        <begin position="448"/>
        <end position="467"/>
    </location>
</feature>
<feature type="transmembrane region" description="Helical" evidence="1">
    <location>
        <begin position="46"/>
        <end position="64"/>
    </location>
</feature>
<keyword evidence="1" id="KW-1133">Transmembrane helix</keyword>
<evidence type="ECO:0000259" key="3">
    <source>
        <dbReference type="Pfam" id="PF06761"/>
    </source>
</evidence>
<reference evidence="6 9" key="1">
    <citation type="submission" date="2016-06" db="EMBL/GenBank/DDBJ databases">
        <authorList>
            <person name="Kjaerup R.B."/>
            <person name="Dalgaard T.S."/>
            <person name="Juul-Madsen H.R."/>
        </authorList>
    </citation>
    <scope>NUCLEOTIDE SEQUENCE [LARGE SCALE GENOMIC DNA]</scope>
    <source>
        <strain evidence="6 9">CECT 5115</strain>
    </source>
</reference>
<keyword evidence="1" id="KW-0472">Membrane</keyword>
<dbReference type="AlphaFoldDB" id="A0A1C3JNV5"/>
<feature type="domain" description="Type VI secretion system IcmF C-terminal" evidence="2">
    <location>
        <begin position="1059"/>
        <end position="1166"/>
    </location>
</feature>
<dbReference type="InterPro" id="IPR053156">
    <property type="entry name" value="T6SS_TssM-like"/>
</dbReference>
<dbReference type="PANTHER" id="PTHR36153:SF1">
    <property type="entry name" value="TYPE VI SECRETION SYSTEM COMPONENT TSSM1"/>
    <property type="match status" value="1"/>
</dbReference>
<dbReference type="NCBIfam" id="TIGR03348">
    <property type="entry name" value="VI_IcmF"/>
    <property type="match status" value="1"/>
</dbReference>
<dbReference type="Proteomes" id="UP000092871">
    <property type="component" value="Unassembled WGS sequence"/>
</dbReference>
<dbReference type="InterPro" id="IPR010623">
    <property type="entry name" value="IcmF_C"/>
</dbReference>
<organism evidence="6 9">
    <name type="scientific">Marinomonas gallaica</name>
    <dbReference type="NCBI Taxonomy" id="1806667"/>
    <lineage>
        <taxon>Bacteria</taxon>
        <taxon>Pseudomonadati</taxon>
        <taxon>Pseudomonadota</taxon>
        <taxon>Gammaproteobacteria</taxon>
        <taxon>Oceanospirillales</taxon>
        <taxon>Oceanospirillaceae</taxon>
        <taxon>Marinomonas</taxon>
    </lineage>
</organism>
<dbReference type="EMBL" id="FLRA01000003">
    <property type="protein sequence ID" value="SBT16777.1"/>
    <property type="molecule type" value="Genomic_DNA"/>
</dbReference>
<keyword evidence="1" id="KW-0812">Transmembrane</keyword>
<sequence>MRFMTSFLRLFKGLLWLLALVIVAILIWFVLPMISIGGSTPFGSSMTRIVGIVSMFAMAGAYKLKQYIGRKRNNAAMAKEMTEKPDVPQAAVGEAEVAELKGKFESALEALKKVKTKEGGRGSYLYVLPWYAIIGPSGAGKTTALLNSDLHFPLMDSVGASVKGVGGTRNCDWWFTDEAVLLDTAGRYTTQNNQSELDEAEWKGFLGLLKKFRSRKPINGLIVSFPVDYFLRLPESELIAHAKFIKQRIQEFQETFKIRFPVYITLTKSDLMPGFSEYFDDLGKEDRAQVWGMTFPVSEDQEQDVVPDFLTEYRTLQERIQSRESSRLQAESDVNRRELIYVFPRTLGLLQAPIATFLGEIFKPTRYETQPLLRGVYFTSGTQDGTTLDRVISSLGANFGLKSDTSSHRAGKGKAYFLHNLMTKVIFKESGLAGVNIKQERRMLWMHLAAYGAAALMTLGLSSYWIYSYFDNKQLIAQVEQDIAAAQDEISNISAYDHNLMAPVPALDKVRNITTGYVDKDASRLQSVFQMGLYQGDKLGQEAIEAYKQLLYKSFLPRIMARLEEAMYQERSSADALYETLRVYLMLSNSQHFDADVVSGWFERDWQKSLPNARQQELINRLQEHLSALMEFMPGLPALQPNEELIASARTILSKQPPARRFYAHLKQDGLNNPELGEFRLVDAVGADSIYLFRFNNGQKLTAGINGFYTGTAYQHYFIKQRHILIQDQLTDEWVMGDEYGLSAVGANGDRLFKQVERLYLEDYLSQWRGYIESIAFKPVHSNQESLLLLKRLSRDDSPLIGLLQGIKKHTSAEAFSVLPSESKEGVMSNVSSVLTSINNKAPVEQFERPDNPVVAYFKDLNLMVEGSEGSALPIDEILKLLDELYVYMSAMDGSLNRGKAAFQNTSDPNGPSAVLREIDVEASRFPQPLAGFIGRVTDNARRLTTTDAKGYMARRWENDVVQQCNAMIEGRYPFDKSSKREATLDDVSAYFGPGGIVESYFDEVMIDYVDTTRRPWQWNTTNGISLGFSDEVLTQLETGRVIRDTFYRNGHPNPNINFELKPISMDKSILRMSLTINGQQMAYAHGPQRGKRFQWPESDGHAERGLARLVIVTSDGQESITEQGDWALFKLFDQAKIRRVDSERYLLDFTLNNTYSISLELRAGSVYNPFLMSELQQVRCQ</sequence>
<evidence type="ECO:0000256" key="1">
    <source>
        <dbReference type="SAM" id="Phobius"/>
    </source>
</evidence>
<dbReference type="Proteomes" id="UP000092840">
    <property type="component" value="Unassembled WGS sequence"/>
</dbReference>
<reference evidence="7 8" key="2">
    <citation type="submission" date="2016-06" db="EMBL/GenBank/DDBJ databases">
        <authorList>
            <person name="Rodrigo-Torres L."/>
            <person name="Arahal D.R."/>
        </authorList>
    </citation>
    <scope>NUCLEOTIDE SEQUENCE [LARGE SCALE GENOMIC DNA]</scope>
    <source>
        <strain evidence="7 8">CECT 5116</strain>
    </source>
</reference>
<feature type="domain" description="Type VI secretion system component TssM1 N-terminal" evidence="4">
    <location>
        <begin position="197"/>
        <end position="453"/>
    </location>
</feature>
<dbReference type="InterPro" id="IPR017731">
    <property type="entry name" value="TssM1-like"/>
</dbReference>
<evidence type="ECO:0000313" key="7">
    <source>
        <dbReference type="EMBL" id="SBT20493.1"/>
    </source>
</evidence>
<dbReference type="OrthoDB" id="9758229at2"/>
<evidence type="ECO:0000259" key="4">
    <source>
        <dbReference type="Pfam" id="PF14331"/>
    </source>
</evidence>
<protein>
    <submittedName>
        <fullName evidence="6">Intracellular multiplication and human macrophage-killing</fullName>
    </submittedName>
</protein>
<feature type="domain" description="Type VI secretion system component TssM1 helical" evidence="5">
    <location>
        <begin position="953"/>
        <end position="1052"/>
    </location>
</feature>
<evidence type="ECO:0000259" key="5">
    <source>
        <dbReference type="Pfam" id="PF21070"/>
    </source>
</evidence>
<gene>
    <name evidence="6" type="ORF">MGA5115_00861</name>
    <name evidence="7" type="ORF">MGA5116_01079</name>
</gene>
<dbReference type="EMBL" id="FLRB01000006">
    <property type="protein sequence ID" value="SBT20493.1"/>
    <property type="molecule type" value="Genomic_DNA"/>
</dbReference>
<proteinExistence type="predicted"/>
<dbReference type="InterPro" id="IPR025743">
    <property type="entry name" value="TssM1_N"/>
</dbReference>
<feature type="domain" description="IcmF-related" evidence="3">
    <location>
        <begin position="505"/>
        <end position="812"/>
    </location>
</feature>
<dbReference type="InterPro" id="IPR027417">
    <property type="entry name" value="P-loop_NTPase"/>
</dbReference>
<dbReference type="Pfam" id="PF06744">
    <property type="entry name" value="IcmF_C"/>
    <property type="match status" value="1"/>
</dbReference>
<dbReference type="Pfam" id="PF21070">
    <property type="entry name" value="IcmF_helical"/>
    <property type="match status" value="1"/>
</dbReference>
<dbReference type="PANTHER" id="PTHR36153">
    <property type="entry name" value="INNER MEMBRANE PROTEIN-RELATED"/>
    <property type="match status" value="1"/>
</dbReference>
<accession>A0A1C3JNV5</accession>
<dbReference type="SUPFAM" id="SSF52540">
    <property type="entry name" value="P-loop containing nucleoside triphosphate hydrolases"/>
    <property type="match status" value="1"/>
</dbReference>
<evidence type="ECO:0000259" key="2">
    <source>
        <dbReference type="Pfam" id="PF06744"/>
    </source>
</evidence>
<keyword evidence="8" id="KW-1185">Reference proteome</keyword>
<evidence type="ECO:0000313" key="9">
    <source>
        <dbReference type="Proteomes" id="UP000092871"/>
    </source>
</evidence>
<dbReference type="InterPro" id="IPR048677">
    <property type="entry name" value="TssM1_hel"/>
</dbReference>
<name>A0A1C3JNV5_9GAMM</name>
<evidence type="ECO:0000313" key="8">
    <source>
        <dbReference type="Proteomes" id="UP000092840"/>
    </source>
</evidence>
<dbReference type="Pfam" id="PF06761">
    <property type="entry name" value="IcmF-related"/>
    <property type="match status" value="1"/>
</dbReference>
<evidence type="ECO:0000313" key="6">
    <source>
        <dbReference type="EMBL" id="SBT16777.1"/>
    </source>
</evidence>
<feature type="transmembrane region" description="Helical" evidence="1">
    <location>
        <begin position="12"/>
        <end position="34"/>
    </location>
</feature>